<dbReference type="RefSeq" id="WP_036719570.1">
    <property type="nucleotide sequence ID" value="NZ_JRKS01000028.1"/>
</dbReference>
<dbReference type="STRING" id="690417.IC63_09930"/>
<dbReference type="OrthoDB" id="8561314at2"/>
<protein>
    <submittedName>
        <fullName evidence="4">Flagellar biosynthesis repressor FlbT</fullName>
    </submittedName>
</protein>
<dbReference type="GO" id="GO:0006402">
    <property type="term" value="P:mRNA catabolic process"/>
    <property type="evidence" value="ECO:0007669"/>
    <property type="project" value="InterPro"/>
</dbReference>
<comment type="caution">
    <text evidence="4">The sequence shown here is derived from an EMBL/GenBank/DDBJ whole genome shotgun (WGS) entry which is preliminary data.</text>
</comment>
<dbReference type="InterPro" id="IPR009967">
    <property type="entry name" value="Flagellum_FlbT"/>
</dbReference>
<evidence type="ECO:0000256" key="2">
    <source>
        <dbReference type="ARBA" id="ARBA00022795"/>
    </source>
</evidence>
<evidence type="ECO:0000313" key="4">
    <source>
        <dbReference type="EMBL" id="KGJ06990.1"/>
    </source>
</evidence>
<evidence type="ECO:0000256" key="1">
    <source>
        <dbReference type="ARBA" id="ARBA00022491"/>
    </source>
</evidence>
<organism evidence="4 5">
    <name type="scientific">Paracoccus sphaerophysae</name>
    <dbReference type="NCBI Taxonomy" id="690417"/>
    <lineage>
        <taxon>Bacteria</taxon>
        <taxon>Pseudomonadati</taxon>
        <taxon>Pseudomonadota</taxon>
        <taxon>Alphaproteobacteria</taxon>
        <taxon>Rhodobacterales</taxon>
        <taxon>Paracoccaceae</taxon>
        <taxon>Paracoccus</taxon>
    </lineage>
</organism>
<reference evidence="4 5" key="1">
    <citation type="submission" date="2014-09" db="EMBL/GenBank/DDBJ databases">
        <authorList>
            <person name="McGinnis J.M."/>
            <person name="Wolfgang W.J."/>
        </authorList>
    </citation>
    <scope>NUCLEOTIDE SEQUENCE [LARGE SCALE GENOMIC DNA]</scope>
    <source>
        <strain evidence="4 5">HAMBI 3106</strain>
    </source>
</reference>
<proteinExistence type="predicted"/>
<dbReference type="Proteomes" id="UP000029917">
    <property type="component" value="Unassembled WGS sequence"/>
</dbReference>
<evidence type="ECO:0000313" key="5">
    <source>
        <dbReference type="Proteomes" id="UP000029917"/>
    </source>
</evidence>
<evidence type="ECO:0000256" key="3">
    <source>
        <dbReference type="ARBA" id="ARBA00022884"/>
    </source>
</evidence>
<keyword evidence="4" id="KW-0282">Flagellum</keyword>
<keyword evidence="4" id="KW-0966">Cell projection</keyword>
<dbReference type="GO" id="GO:0044781">
    <property type="term" value="P:bacterial-type flagellum organization"/>
    <property type="evidence" value="ECO:0007669"/>
    <property type="project" value="UniProtKB-KW"/>
</dbReference>
<keyword evidence="2" id="KW-1005">Bacterial flagellum biogenesis</keyword>
<dbReference type="EMBL" id="JRKS01000028">
    <property type="protein sequence ID" value="KGJ06990.1"/>
    <property type="molecule type" value="Genomic_DNA"/>
</dbReference>
<dbReference type="Pfam" id="PF07378">
    <property type="entry name" value="FlbT"/>
    <property type="match status" value="1"/>
</dbReference>
<keyword evidence="1" id="KW-0678">Repressor</keyword>
<dbReference type="NCBIfam" id="NF001995">
    <property type="entry name" value="PRK00794.1-1"/>
    <property type="match status" value="1"/>
</dbReference>
<accession>A0A099F8G0</accession>
<dbReference type="AlphaFoldDB" id="A0A099F8G0"/>
<dbReference type="GO" id="GO:0048027">
    <property type="term" value="F:mRNA 5'-UTR binding"/>
    <property type="evidence" value="ECO:0007669"/>
    <property type="project" value="InterPro"/>
</dbReference>
<sequence>MSGLILKLAPGERVLINGAVIENGDRRSKIAIKTPNAKILRLKEAIHPEAVETPVARVCYAAQLVLSGDVEPDPGRRDLLKGIEQLSRVFDDRDSRRALDRATGDVLSGNVYQALRQLRSLLPREARILAQLS</sequence>
<dbReference type="GO" id="GO:1902209">
    <property type="term" value="P:negative regulation of bacterial-type flagellum assembly"/>
    <property type="evidence" value="ECO:0007669"/>
    <property type="project" value="InterPro"/>
</dbReference>
<gene>
    <name evidence="4" type="ORF">IC63_09930</name>
</gene>
<name>A0A099F8G0_9RHOB</name>
<keyword evidence="5" id="KW-1185">Reference proteome</keyword>
<reference evidence="4 5" key="2">
    <citation type="submission" date="2014-10" db="EMBL/GenBank/DDBJ databases">
        <title>Paracoccus sanguinis sp. nov., isolated from clinical specimens of New York State patients.</title>
        <authorList>
            <person name="Mingle L.A."/>
            <person name="Cole J.A."/>
            <person name="Lapierre P."/>
            <person name="Musser K.A."/>
        </authorList>
    </citation>
    <scope>NUCLEOTIDE SEQUENCE [LARGE SCALE GENOMIC DNA]</scope>
    <source>
        <strain evidence="4 5">HAMBI 3106</strain>
    </source>
</reference>
<keyword evidence="4" id="KW-0969">Cilium</keyword>
<keyword evidence="3" id="KW-0694">RNA-binding</keyword>